<evidence type="ECO:0000313" key="1">
    <source>
        <dbReference type="EMBL" id="KOC66797.1"/>
    </source>
</evidence>
<dbReference type="EMBL" id="KQ414640">
    <property type="protein sequence ID" value="KOC66797.1"/>
    <property type="molecule type" value="Genomic_DNA"/>
</dbReference>
<reference evidence="1 2" key="1">
    <citation type="submission" date="2015-07" db="EMBL/GenBank/DDBJ databases">
        <title>The genome of Habropoda laboriosa.</title>
        <authorList>
            <person name="Pan H."/>
            <person name="Kapheim K."/>
        </authorList>
    </citation>
    <scope>NUCLEOTIDE SEQUENCE [LARGE SCALE GENOMIC DNA]</scope>
    <source>
        <strain evidence="1">0110345459</strain>
    </source>
</reference>
<keyword evidence="2" id="KW-1185">Reference proteome</keyword>
<accession>A0A0L7R7D8</accession>
<dbReference type="Proteomes" id="UP000053825">
    <property type="component" value="Unassembled WGS sequence"/>
</dbReference>
<name>A0A0L7R7D8_9HYME</name>
<dbReference type="AlphaFoldDB" id="A0A0L7R7D8"/>
<organism evidence="1 2">
    <name type="scientific">Habropoda laboriosa</name>
    <dbReference type="NCBI Taxonomy" id="597456"/>
    <lineage>
        <taxon>Eukaryota</taxon>
        <taxon>Metazoa</taxon>
        <taxon>Ecdysozoa</taxon>
        <taxon>Arthropoda</taxon>
        <taxon>Hexapoda</taxon>
        <taxon>Insecta</taxon>
        <taxon>Pterygota</taxon>
        <taxon>Neoptera</taxon>
        <taxon>Endopterygota</taxon>
        <taxon>Hymenoptera</taxon>
        <taxon>Apocrita</taxon>
        <taxon>Aculeata</taxon>
        <taxon>Apoidea</taxon>
        <taxon>Anthophila</taxon>
        <taxon>Apidae</taxon>
        <taxon>Habropoda</taxon>
    </lineage>
</organism>
<protein>
    <submittedName>
        <fullName evidence="1">Uncharacterized protein</fullName>
    </submittedName>
</protein>
<evidence type="ECO:0000313" key="2">
    <source>
        <dbReference type="Proteomes" id="UP000053825"/>
    </source>
</evidence>
<sequence length="69" mass="7894">MLSFLRATPYIRVNYFHRENRRPAAFLSGSILRSTDHGGGRSRSLQRALSFSPFVIHVYTLVDAFSDAY</sequence>
<gene>
    <name evidence="1" type="ORF">WH47_12601</name>
</gene>
<proteinExistence type="predicted"/>